<dbReference type="InterPro" id="IPR050680">
    <property type="entry name" value="YpeA/RimI_acetyltransf"/>
</dbReference>
<dbReference type="InterPro" id="IPR000182">
    <property type="entry name" value="GNAT_dom"/>
</dbReference>
<dbReference type="Gene3D" id="3.40.630.30">
    <property type="match status" value="2"/>
</dbReference>
<comment type="caution">
    <text evidence="4">The sequence shown here is derived from an EMBL/GenBank/DDBJ whole genome shotgun (WGS) entry which is preliminary data.</text>
</comment>
<keyword evidence="1" id="KW-0808">Transferase</keyword>
<organism evidence="4 5">
    <name type="scientific">Fusarium piperis</name>
    <dbReference type="NCBI Taxonomy" id="1435070"/>
    <lineage>
        <taxon>Eukaryota</taxon>
        <taxon>Fungi</taxon>
        <taxon>Dikarya</taxon>
        <taxon>Ascomycota</taxon>
        <taxon>Pezizomycotina</taxon>
        <taxon>Sordariomycetes</taxon>
        <taxon>Hypocreomycetidae</taxon>
        <taxon>Hypocreales</taxon>
        <taxon>Nectriaceae</taxon>
        <taxon>Fusarium</taxon>
        <taxon>Fusarium solani species complex</taxon>
    </lineage>
</organism>
<feature type="domain" description="N-acetyltransferase" evidence="3">
    <location>
        <begin position="191"/>
        <end position="318"/>
    </location>
</feature>
<proteinExistence type="predicted"/>
<dbReference type="GO" id="GO:0016747">
    <property type="term" value="F:acyltransferase activity, transferring groups other than amino-acyl groups"/>
    <property type="evidence" value="ECO:0007669"/>
    <property type="project" value="InterPro"/>
</dbReference>
<evidence type="ECO:0000313" key="4">
    <source>
        <dbReference type="EMBL" id="KAJ4328682.1"/>
    </source>
</evidence>
<accession>A0A9W8WM47</accession>
<dbReference type="PANTHER" id="PTHR43420">
    <property type="entry name" value="ACETYLTRANSFERASE"/>
    <property type="match status" value="1"/>
</dbReference>
<evidence type="ECO:0000259" key="3">
    <source>
        <dbReference type="PROSITE" id="PS51186"/>
    </source>
</evidence>
<protein>
    <recommendedName>
        <fullName evidence="3">N-acetyltransferase domain-containing protein</fullName>
    </recommendedName>
</protein>
<dbReference type="InterPro" id="IPR016181">
    <property type="entry name" value="Acyl_CoA_acyltransferase"/>
</dbReference>
<keyword evidence="5" id="KW-1185">Reference proteome</keyword>
<evidence type="ECO:0000313" key="5">
    <source>
        <dbReference type="Proteomes" id="UP001140502"/>
    </source>
</evidence>
<dbReference type="EMBL" id="JAPEUR010000008">
    <property type="protein sequence ID" value="KAJ4328682.1"/>
    <property type="molecule type" value="Genomic_DNA"/>
</dbReference>
<dbReference type="PANTHER" id="PTHR43420:SF47">
    <property type="entry name" value="N-ACETYLTRANSFERASE DOMAIN-CONTAINING PROTEIN"/>
    <property type="match status" value="1"/>
</dbReference>
<keyword evidence="2" id="KW-0012">Acyltransferase</keyword>
<name>A0A9W8WM47_9HYPO</name>
<dbReference type="AlphaFoldDB" id="A0A9W8WM47"/>
<dbReference type="Pfam" id="PF00583">
    <property type="entry name" value="Acetyltransf_1"/>
    <property type="match status" value="2"/>
</dbReference>
<dbReference type="Proteomes" id="UP001140502">
    <property type="component" value="Unassembled WGS sequence"/>
</dbReference>
<dbReference type="PROSITE" id="PS51186">
    <property type="entry name" value="GNAT"/>
    <property type="match status" value="2"/>
</dbReference>
<sequence>MAEQADNPVKYDIKEFSNSDQDFENVSRMWDVVFPTWPVERQRLEKFLRIFPGRHYIHENGFIFAYLSAGVGQIDVIGVLPEHRGKGLGTALLEKAKAGLREANGEDLKSLQIGSQSPRFWPQMPVDFPREVKDFFIHRGFRKMTEHSAIDLFKDIREGPIAPPEVMEKISKVNANEPLLQVIQFLIYGQALTRAQKWYIGYEALAAYKQHREALVAIDPETNEQIGWTFMCSFSSIISDTYAFMPLLPSKDKTGLIAAVGVSESARGKGVGLAMVVKAMEILRERGIEGIYIDSVYIRGFYEKLGFETYWEYEGYVQ</sequence>
<dbReference type="OrthoDB" id="47059at2759"/>
<evidence type="ECO:0000256" key="2">
    <source>
        <dbReference type="ARBA" id="ARBA00023315"/>
    </source>
</evidence>
<dbReference type="CDD" id="cd04301">
    <property type="entry name" value="NAT_SF"/>
    <property type="match status" value="2"/>
</dbReference>
<feature type="domain" description="N-acetyltransferase" evidence="3">
    <location>
        <begin position="11"/>
        <end position="157"/>
    </location>
</feature>
<gene>
    <name evidence="4" type="ORF">N0V84_000873</name>
</gene>
<reference evidence="4" key="1">
    <citation type="submission" date="2022-10" db="EMBL/GenBank/DDBJ databases">
        <title>Tapping the CABI collections for fungal endophytes: first genome assemblies for Collariella, Neodidymelliopsis, Ascochyta clinopodiicola, Didymella pomorum, Didymosphaeria variabile, Neocosmospora piperis and Neocucurbitaria cava.</title>
        <authorList>
            <person name="Hill R."/>
        </authorList>
    </citation>
    <scope>NUCLEOTIDE SEQUENCE</scope>
    <source>
        <strain evidence="4">IMI 366586</strain>
    </source>
</reference>
<evidence type="ECO:0000256" key="1">
    <source>
        <dbReference type="ARBA" id="ARBA00022679"/>
    </source>
</evidence>
<dbReference type="SUPFAM" id="SSF55729">
    <property type="entry name" value="Acyl-CoA N-acyltransferases (Nat)"/>
    <property type="match status" value="2"/>
</dbReference>